<name>A0A3R7LF68_9TRYP</name>
<dbReference type="GeneID" id="40316735"/>
<protein>
    <submittedName>
        <fullName evidence="1">Uncharacterized protein</fullName>
    </submittedName>
</protein>
<dbReference type="AlphaFoldDB" id="A0A3R7LF68"/>
<gene>
    <name evidence="1" type="ORF">Tco025E_03124</name>
</gene>
<reference evidence="1 2" key="1">
    <citation type="journal article" date="2018" name="BMC Genomics">
        <title>Genomic comparison of Trypanosoma conorhini and Trypanosoma rangeli to Trypanosoma cruzi strains of high and low virulence.</title>
        <authorList>
            <person name="Bradwell K.R."/>
            <person name="Koparde V.N."/>
            <person name="Matveyev A.V."/>
            <person name="Serrano M.G."/>
            <person name="Alves J.M."/>
            <person name="Parikh H."/>
            <person name="Huang B."/>
            <person name="Lee V."/>
            <person name="Espinosa-Alvarez O."/>
            <person name="Ortiz P.A."/>
            <person name="Costa-Martins A.G."/>
            <person name="Teixeira M.M."/>
            <person name="Buck G.A."/>
        </authorList>
    </citation>
    <scope>NUCLEOTIDE SEQUENCE [LARGE SCALE GENOMIC DNA]</scope>
    <source>
        <strain evidence="1 2">025E</strain>
    </source>
</reference>
<proteinExistence type="predicted"/>
<dbReference type="EMBL" id="MKKU01000137">
    <property type="protein sequence ID" value="RNF22452.1"/>
    <property type="molecule type" value="Genomic_DNA"/>
</dbReference>
<dbReference type="RefSeq" id="XP_029229837.1">
    <property type="nucleotide sequence ID" value="XM_029370046.1"/>
</dbReference>
<sequence length="1004" mass="111436">MRRFVTRHPLLCRWRVQRRCVVDKQLFFELYGRNPDAGDVGDSQPLGPPLSSSTRGVALPADTPAKWVSALNEFSAQLYAKPNETVHPSVVCKALEALEASASLPHDRRSRRCRDRWESALRVWKHADHSDHRGAALVAAVLYYSGGYDSVIHMVEERWVAASTRSINTNDLPHVLKLMDIYVLAASFGGRRVPRSMIGTMQELAENALRKMRDGKMTEVAREYKVFLWALDWYWSRTDDARERHFVSSTFIPLTSKKMRPHMFTTEPLSLDAVRGRWPPAMLLRAGMQYATNGAKENLLALFTECKQRELSHDGFRLFQLSIRLADMISLTPLVNARALSEVVGFCGTALSLDSLKRIGSTPHCRSAVLQVLGRMEGPEAYFAARHVLFHQSAATVSAFQEVNGDIFSGNTRLVWQAALQSMKDAIAQGDMTWRESLPTVLRLLSDAGRTSDFFQLLKEGYIEGEGSSLMTASALGQAALRSGQWWRASDVLDMIASCDPPRARAEDLFLEDACLQTLYALRDAKRWKDALVFYTSLAPVMPKAAHGVLCSVVCGMPASSPWKEALATVQSFGKVPEKFSTTLLCARDPAQVSASKPTAPNSWRYMLQGYAEGGHWRHALECIAGRQEVTLDTWISVLRSAQRSPLGDLSRDFFERLPQSVWRHRALLRLAVLIAEGHGYLSELRNALERHKGNTLVAEYDALVCFLLRGCAPPATLAFTDEYVIHRLLMSPAPSRESICVAVAWTSSAREVFQRIYRGNMKAFVEGHYKVHASCIPKKCRGTRQGAFMLRVIPPHARLTGNDTLVSVLGNAVVAYKPPGVETHSYARLLAQRIQVGVMHYPAYLLNSTSCGLILLLKSTIPTKAVHLQMTLFARVFPMTSMSLPLLSTEFYAAYAMRVVSGPFSDGGVVIKATCYSDPDGLLAGSFYRLKASLAGEGWGMSLQENCARGSGDKDEFVCLTELALSIRHADSAAEPMHFTAPVPPSCMSQLSSEEDHLSSKLH</sequence>
<dbReference type="Proteomes" id="UP000284403">
    <property type="component" value="Unassembled WGS sequence"/>
</dbReference>
<evidence type="ECO:0000313" key="2">
    <source>
        <dbReference type="Proteomes" id="UP000284403"/>
    </source>
</evidence>
<organism evidence="1 2">
    <name type="scientific">Trypanosoma conorhini</name>
    <dbReference type="NCBI Taxonomy" id="83891"/>
    <lineage>
        <taxon>Eukaryota</taxon>
        <taxon>Discoba</taxon>
        <taxon>Euglenozoa</taxon>
        <taxon>Kinetoplastea</taxon>
        <taxon>Metakinetoplastina</taxon>
        <taxon>Trypanosomatida</taxon>
        <taxon>Trypanosomatidae</taxon>
        <taxon>Trypanosoma</taxon>
    </lineage>
</organism>
<comment type="caution">
    <text evidence="1">The sequence shown here is derived from an EMBL/GenBank/DDBJ whole genome shotgun (WGS) entry which is preliminary data.</text>
</comment>
<evidence type="ECO:0000313" key="1">
    <source>
        <dbReference type="EMBL" id="RNF22452.1"/>
    </source>
</evidence>
<keyword evidence="2" id="KW-1185">Reference proteome</keyword>
<dbReference type="OrthoDB" id="245090at2759"/>
<accession>A0A3R7LF68</accession>